<evidence type="ECO:0000256" key="3">
    <source>
        <dbReference type="ARBA" id="ARBA00012662"/>
    </source>
</evidence>
<dbReference type="PRINTS" id="PR00741">
    <property type="entry name" value="GLHYDRLASE29"/>
</dbReference>
<comment type="similarity">
    <text evidence="2">Belongs to the glycosyl hydrolase 29 family.</text>
</comment>
<dbReference type="InterPro" id="IPR017853">
    <property type="entry name" value="GH"/>
</dbReference>
<comment type="function">
    <text evidence="1">Alpha-L-fucosidase is responsible for hydrolyzing the alpha-1,6-linked fucose joined to the reducing-end N-acetylglucosamine of the carbohydrate moieties of glycoproteins.</text>
</comment>
<dbReference type="EC" id="3.2.1.51" evidence="3"/>
<organism evidence="9 10">
    <name type="scientific">Schaedlerella arabinosiphila</name>
    <dbReference type="NCBI Taxonomy" id="2044587"/>
    <lineage>
        <taxon>Bacteria</taxon>
        <taxon>Bacillati</taxon>
        <taxon>Bacillota</taxon>
        <taxon>Clostridia</taxon>
        <taxon>Lachnospirales</taxon>
        <taxon>Lachnospiraceae</taxon>
        <taxon>Schaedlerella</taxon>
    </lineage>
</organism>
<dbReference type="GO" id="GO:0004560">
    <property type="term" value="F:alpha-L-fucosidase activity"/>
    <property type="evidence" value="ECO:0007669"/>
    <property type="project" value="InterPro"/>
</dbReference>
<evidence type="ECO:0000256" key="4">
    <source>
        <dbReference type="ARBA" id="ARBA00022729"/>
    </source>
</evidence>
<dbReference type="InterPro" id="IPR057739">
    <property type="entry name" value="Glyco_hydro_29_N"/>
</dbReference>
<accession>A0A3R8LD36</accession>
<evidence type="ECO:0000256" key="7">
    <source>
        <dbReference type="PIRSR" id="PIRSR001092-1"/>
    </source>
</evidence>
<evidence type="ECO:0000256" key="6">
    <source>
        <dbReference type="ARBA" id="ARBA00023295"/>
    </source>
</evidence>
<dbReference type="SMART" id="SM00812">
    <property type="entry name" value="Alpha_L_fucos"/>
    <property type="match status" value="1"/>
</dbReference>
<dbReference type="AlphaFoldDB" id="A0A3R8LD36"/>
<keyword evidence="10" id="KW-1185">Reference proteome</keyword>
<dbReference type="Proteomes" id="UP000274920">
    <property type="component" value="Unassembled WGS sequence"/>
</dbReference>
<dbReference type="PIRSF" id="PIRSF001092">
    <property type="entry name" value="Alpha-L-fucosidase"/>
    <property type="match status" value="1"/>
</dbReference>
<sequence length="443" mass="51091">MNETRYTGTWESVKQHTVPAWYEDCKFGIFIHWGIYSVPAFAPRTWELGEVDSDEQWFCNNPYAEWYYNSVNVGRGPTYEHHMNTYGREFRYEDFIPMWKAENWNPGEWAELFQKAGAQYVVLTTKHHDGFCLYPSEHTKFHAGRMGPCRDITGDLTEAVRGAGLKMGLYYSGLIDWQFANDPIFVEGENFSNACPTFEYADYSYKQMKELVDKYRPSVLWNDIGWPKQSEHAMPYLLAHYYNTVEDGVVNDRFNGLYHDFLTKEYQYGKADRTQKWEMCRGMGLSFGYNENEGDDQLISLPKLIRLLVATVADNGNLLLNIGPKADGTIPTEQVKRLLTLGRWLQVNGKGIYGTRCSKRLSEHRADGTQVYYTRKGRDLYFYIDGLKEGCNVVSLPGLHRTVTALNPALEVEQDVSENGLRLTVKNYRSDLYLLGFEAAGQE</sequence>
<dbReference type="SUPFAM" id="SSF51445">
    <property type="entry name" value="(Trans)glycosidases"/>
    <property type="match status" value="1"/>
</dbReference>
<evidence type="ECO:0000256" key="5">
    <source>
        <dbReference type="ARBA" id="ARBA00022801"/>
    </source>
</evidence>
<dbReference type="GO" id="GO:0006004">
    <property type="term" value="P:fucose metabolic process"/>
    <property type="evidence" value="ECO:0007669"/>
    <property type="project" value="InterPro"/>
</dbReference>
<dbReference type="InterPro" id="IPR016286">
    <property type="entry name" value="FUC_metazoa-typ"/>
</dbReference>
<feature type="domain" description="Glycoside hydrolase family 29 N-terminal" evidence="8">
    <location>
        <begin position="3"/>
        <end position="350"/>
    </location>
</feature>
<dbReference type="Pfam" id="PF01120">
    <property type="entry name" value="Alpha_L_fucos"/>
    <property type="match status" value="1"/>
</dbReference>
<keyword evidence="6" id="KW-0326">Glycosidase</keyword>
<name>A0A3R8LD36_9FIRM</name>
<evidence type="ECO:0000256" key="2">
    <source>
        <dbReference type="ARBA" id="ARBA00007951"/>
    </source>
</evidence>
<dbReference type="Gene3D" id="3.20.20.80">
    <property type="entry name" value="Glycosidases"/>
    <property type="match status" value="1"/>
</dbReference>
<dbReference type="PANTHER" id="PTHR10030">
    <property type="entry name" value="ALPHA-L-FUCOSIDASE"/>
    <property type="match status" value="1"/>
</dbReference>
<evidence type="ECO:0000256" key="1">
    <source>
        <dbReference type="ARBA" id="ARBA00004071"/>
    </source>
</evidence>
<evidence type="ECO:0000259" key="8">
    <source>
        <dbReference type="Pfam" id="PF01120"/>
    </source>
</evidence>
<dbReference type="RefSeq" id="WP_125126517.1">
    <property type="nucleotide sequence ID" value="NZ_RHJS01000002.1"/>
</dbReference>
<feature type="site" description="May be important for catalysis" evidence="7">
    <location>
        <position position="280"/>
    </location>
</feature>
<evidence type="ECO:0000313" key="10">
    <source>
        <dbReference type="Proteomes" id="UP000274920"/>
    </source>
</evidence>
<proteinExistence type="inferred from homology"/>
<keyword evidence="5" id="KW-0378">Hydrolase</keyword>
<reference evidence="9" key="1">
    <citation type="submission" date="2018-10" db="EMBL/GenBank/DDBJ databases">
        <title>Schaedlerella arabinophila gen. nov. sp. nov., isolated from the mouse intestinal tract and comparative analysis with the genome of the closely related altered Schaedler flora strain ASF502.</title>
        <authorList>
            <person name="Miyake S."/>
            <person name="Soh M."/>
            <person name="Seedorf H."/>
        </authorList>
    </citation>
    <scope>NUCLEOTIDE SEQUENCE [LARGE SCALE GENOMIC DNA]</scope>
    <source>
        <strain evidence="9">DSM 106076</strain>
    </source>
</reference>
<dbReference type="PANTHER" id="PTHR10030:SF37">
    <property type="entry name" value="ALPHA-L-FUCOSIDASE-RELATED"/>
    <property type="match status" value="1"/>
</dbReference>
<dbReference type="GO" id="GO:0005764">
    <property type="term" value="C:lysosome"/>
    <property type="evidence" value="ECO:0007669"/>
    <property type="project" value="TreeGrafter"/>
</dbReference>
<dbReference type="GO" id="GO:0016139">
    <property type="term" value="P:glycoside catabolic process"/>
    <property type="evidence" value="ECO:0007669"/>
    <property type="project" value="TreeGrafter"/>
</dbReference>
<evidence type="ECO:0000313" key="9">
    <source>
        <dbReference type="EMBL" id="RRK30720.1"/>
    </source>
</evidence>
<keyword evidence="4" id="KW-0732">Signal</keyword>
<gene>
    <name evidence="9" type="ORF">EBB54_04495</name>
</gene>
<dbReference type="InterPro" id="IPR000933">
    <property type="entry name" value="Glyco_hydro_29"/>
</dbReference>
<dbReference type="EMBL" id="RHJS01000002">
    <property type="protein sequence ID" value="RRK30720.1"/>
    <property type="molecule type" value="Genomic_DNA"/>
</dbReference>
<comment type="caution">
    <text evidence="9">The sequence shown here is derived from an EMBL/GenBank/DDBJ whole genome shotgun (WGS) entry which is preliminary data.</text>
</comment>
<protein>
    <recommendedName>
        <fullName evidence="3">alpha-L-fucosidase</fullName>
        <ecNumber evidence="3">3.2.1.51</ecNumber>
    </recommendedName>
</protein>